<evidence type="ECO:0000313" key="3">
    <source>
        <dbReference type="Proteomes" id="UP000183206"/>
    </source>
</evidence>
<dbReference type="AlphaFoldDB" id="A0A1J4VAW9"/>
<dbReference type="InterPro" id="IPR014509">
    <property type="entry name" value="YjdF-like"/>
</dbReference>
<feature type="transmembrane region" description="Helical" evidence="1">
    <location>
        <begin position="7"/>
        <end position="34"/>
    </location>
</feature>
<organism evidence="2 3">
    <name type="scientific">Candidatus Nomurabacteria bacterium CG1_02_47_685</name>
    <dbReference type="NCBI Taxonomy" id="1805282"/>
    <lineage>
        <taxon>Bacteria</taxon>
        <taxon>Candidatus Nomuraibacteriota</taxon>
    </lineage>
</organism>
<dbReference type="Proteomes" id="UP000183206">
    <property type="component" value="Unassembled WGS sequence"/>
</dbReference>
<proteinExistence type="predicted"/>
<keyword evidence="1" id="KW-1133">Transmembrane helix</keyword>
<feature type="transmembrane region" description="Helical" evidence="1">
    <location>
        <begin position="40"/>
        <end position="60"/>
    </location>
</feature>
<dbReference type="STRING" id="1805282.AUJ44_00950"/>
<dbReference type="EMBL" id="MNVO01000016">
    <property type="protein sequence ID" value="OIO33195.1"/>
    <property type="molecule type" value="Genomic_DNA"/>
</dbReference>
<evidence type="ECO:0000313" key="2">
    <source>
        <dbReference type="EMBL" id="OIO33195.1"/>
    </source>
</evidence>
<name>A0A1J4VAW9_9BACT</name>
<comment type="caution">
    <text evidence="2">The sequence shown here is derived from an EMBL/GenBank/DDBJ whole genome shotgun (WGS) entry which is preliminary data.</text>
</comment>
<evidence type="ECO:0008006" key="4">
    <source>
        <dbReference type="Google" id="ProtNLM"/>
    </source>
</evidence>
<protein>
    <recommendedName>
        <fullName evidence="4">VanZ-like domain-containing protein</fullName>
    </recommendedName>
</protein>
<keyword evidence="1" id="KW-0472">Membrane</keyword>
<evidence type="ECO:0000256" key="1">
    <source>
        <dbReference type="SAM" id="Phobius"/>
    </source>
</evidence>
<accession>A0A1J4VAW9</accession>
<feature type="transmembrane region" description="Helical" evidence="1">
    <location>
        <begin position="72"/>
        <end position="93"/>
    </location>
</feature>
<keyword evidence="1" id="KW-0812">Transmembrane</keyword>
<sequence>MTKRNSFSIFLVILIVFIAIANWFANIFYLYWLIWWFDLVMHFLGGLWVGASGLLIFSSIKKKRGSQAPVDMKLAFTVALACAIVIGGGWEVFEFSLDRLLIAELQSGIADTASDLLMDFIGSIAGAYFFLRTELIVTTPSENRS</sequence>
<dbReference type="Pfam" id="PF09997">
    <property type="entry name" value="DUF2238"/>
    <property type="match status" value="1"/>
</dbReference>
<reference evidence="2 3" key="1">
    <citation type="journal article" date="2016" name="Environ. Microbiol.">
        <title>Genomic resolution of a cold subsurface aquifer community provides metabolic insights for novel microbes adapted to high CO concentrations.</title>
        <authorList>
            <person name="Probst A.J."/>
            <person name="Castelle C.J."/>
            <person name="Singh A."/>
            <person name="Brown C.T."/>
            <person name="Anantharaman K."/>
            <person name="Sharon I."/>
            <person name="Hug L.A."/>
            <person name="Burstein D."/>
            <person name="Emerson J.B."/>
            <person name="Thomas B.C."/>
            <person name="Banfield J.F."/>
        </authorList>
    </citation>
    <scope>NUCLEOTIDE SEQUENCE [LARGE SCALE GENOMIC DNA]</scope>
    <source>
        <strain evidence="2">CG1_02_47_685</strain>
    </source>
</reference>
<gene>
    <name evidence="2" type="ORF">AUJ44_00950</name>
</gene>